<accession>A0ABU2GNI6</accession>
<keyword evidence="4" id="KW-1185">Reference proteome</keyword>
<keyword evidence="2" id="KW-0812">Transmembrane</keyword>
<gene>
    <name evidence="3" type="ORF">RD149_04515</name>
</gene>
<keyword evidence="2" id="KW-0472">Membrane</keyword>
<evidence type="ECO:0000256" key="2">
    <source>
        <dbReference type="SAM" id="Phobius"/>
    </source>
</evidence>
<dbReference type="RefSeq" id="WP_074853869.1">
    <property type="nucleotide sequence ID" value="NZ_FNLM01000036.1"/>
</dbReference>
<protein>
    <submittedName>
        <fullName evidence="3">Uncharacterized protein</fullName>
    </submittedName>
</protein>
<evidence type="ECO:0000256" key="1">
    <source>
        <dbReference type="SAM" id="MobiDB-lite"/>
    </source>
</evidence>
<feature type="region of interest" description="Disordered" evidence="1">
    <location>
        <begin position="1"/>
        <end position="55"/>
    </location>
</feature>
<keyword evidence="2" id="KW-1133">Transmembrane helix</keyword>
<dbReference type="Proteomes" id="UP001265083">
    <property type="component" value="Unassembled WGS sequence"/>
</dbReference>
<feature type="transmembrane region" description="Helical" evidence="2">
    <location>
        <begin position="58"/>
        <end position="78"/>
    </location>
</feature>
<dbReference type="EMBL" id="JAVLUS010000003">
    <property type="protein sequence ID" value="MDS1113023.1"/>
    <property type="molecule type" value="Genomic_DNA"/>
</dbReference>
<evidence type="ECO:0000313" key="4">
    <source>
        <dbReference type="Proteomes" id="UP001265083"/>
    </source>
</evidence>
<comment type="caution">
    <text evidence="3">The sequence shown here is derived from an EMBL/GenBank/DDBJ whole genome shotgun (WGS) entry which is preliminary data.</text>
</comment>
<sequence length="80" mass="8531">MTGGPVWDQHERVPAYFTPRRPTPPPPVSGPSRRIRASHLRSADSRSRKGSGSRTDPAVVISALVMIALAVAVMVGLLTS</sequence>
<name>A0ABU2GNI6_9ACTN</name>
<reference evidence="3 4" key="1">
    <citation type="submission" date="2023-08" db="EMBL/GenBank/DDBJ databases">
        <title>Bioegradation of LLDPE and BLDPE plastic by marine bacteria from coast plastic debris.</title>
        <authorList>
            <person name="Rong Z."/>
        </authorList>
    </citation>
    <scope>NUCLEOTIDE SEQUENCE [LARGE SCALE GENOMIC DNA]</scope>
    <source>
        <strain evidence="3 4">Z-2</strain>
    </source>
</reference>
<organism evidence="3 4">
    <name type="scientific">Gordonia westfalica</name>
    <dbReference type="NCBI Taxonomy" id="158898"/>
    <lineage>
        <taxon>Bacteria</taxon>
        <taxon>Bacillati</taxon>
        <taxon>Actinomycetota</taxon>
        <taxon>Actinomycetes</taxon>
        <taxon>Mycobacteriales</taxon>
        <taxon>Gordoniaceae</taxon>
        <taxon>Gordonia</taxon>
    </lineage>
</organism>
<evidence type="ECO:0000313" key="3">
    <source>
        <dbReference type="EMBL" id="MDS1113023.1"/>
    </source>
</evidence>
<proteinExistence type="predicted"/>